<organism evidence="2 3">
    <name type="scientific">Pleurodeles waltl</name>
    <name type="common">Iberian ribbed newt</name>
    <dbReference type="NCBI Taxonomy" id="8319"/>
    <lineage>
        <taxon>Eukaryota</taxon>
        <taxon>Metazoa</taxon>
        <taxon>Chordata</taxon>
        <taxon>Craniata</taxon>
        <taxon>Vertebrata</taxon>
        <taxon>Euteleostomi</taxon>
        <taxon>Amphibia</taxon>
        <taxon>Batrachia</taxon>
        <taxon>Caudata</taxon>
        <taxon>Salamandroidea</taxon>
        <taxon>Salamandridae</taxon>
        <taxon>Pleurodelinae</taxon>
        <taxon>Pleurodeles</taxon>
    </lineage>
</organism>
<name>A0AAV7W154_PLEWA</name>
<feature type="region of interest" description="Disordered" evidence="1">
    <location>
        <begin position="112"/>
        <end position="154"/>
    </location>
</feature>
<dbReference type="AlphaFoldDB" id="A0AAV7W154"/>
<evidence type="ECO:0000256" key="1">
    <source>
        <dbReference type="SAM" id="MobiDB-lite"/>
    </source>
</evidence>
<comment type="caution">
    <text evidence="2">The sequence shown here is derived from an EMBL/GenBank/DDBJ whole genome shotgun (WGS) entry which is preliminary data.</text>
</comment>
<accession>A0AAV7W154</accession>
<proteinExistence type="predicted"/>
<reference evidence="2" key="1">
    <citation type="journal article" date="2022" name="bioRxiv">
        <title>Sequencing and chromosome-scale assembly of the giantPleurodeles waltlgenome.</title>
        <authorList>
            <person name="Brown T."/>
            <person name="Elewa A."/>
            <person name="Iarovenko S."/>
            <person name="Subramanian E."/>
            <person name="Araus A.J."/>
            <person name="Petzold A."/>
            <person name="Susuki M."/>
            <person name="Suzuki K.-i.T."/>
            <person name="Hayashi T."/>
            <person name="Toyoda A."/>
            <person name="Oliveira C."/>
            <person name="Osipova E."/>
            <person name="Leigh N.D."/>
            <person name="Simon A."/>
            <person name="Yun M.H."/>
        </authorList>
    </citation>
    <scope>NUCLEOTIDE SEQUENCE</scope>
    <source>
        <strain evidence="2">20211129_DDA</strain>
        <tissue evidence="2">Liver</tissue>
    </source>
</reference>
<dbReference type="Proteomes" id="UP001066276">
    <property type="component" value="Chromosome 1_2"/>
</dbReference>
<evidence type="ECO:0000313" key="3">
    <source>
        <dbReference type="Proteomes" id="UP001066276"/>
    </source>
</evidence>
<gene>
    <name evidence="2" type="ORF">NDU88_001995</name>
</gene>
<feature type="compositionally biased region" description="Basic and acidic residues" evidence="1">
    <location>
        <begin position="112"/>
        <end position="136"/>
    </location>
</feature>
<keyword evidence="3" id="KW-1185">Reference proteome</keyword>
<sequence>MPASSGRIHIGLDGMVFLLLDFHLDLQPRNKNKRIQRWRTPDFLAPEGPAGNREEAAISGPIGDRAEVLNWGPIRAVIGPSWRPRRVLASGPSPVAREKTGGPFSRLKLRPRVEPRADTVRRRAARERRGTPDESPRYSGGVGGGPGEGAPRRAAEQRCCWTRARPLIVLGPARDHGGALKY</sequence>
<dbReference type="EMBL" id="JANPWB010000002">
    <property type="protein sequence ID" value="KAJ1206592.1"/>
    <property type="molecule type" value="Genomic_DNA"/>
</dbReference>
<protein>
    <submittedName>
        <fullName evidence="2">Uncharacterized protein</fullName>
    </submittedName>
</protein>
<evidence type="ECO:0000313" key="2">
    <source>
        <dbReference type="EMBL" id="KAJ1206592.1"/>
    </source>
</evidence>